<reference evidence="2" key="1">
    <citation type="submission" date="2018-09" db="EMBL/GenBank/DDBJ databases">
        <authorList>
            <person name="Livingstone P.G."/>
            <person name="Whitworth D.E."/>
        </authorList>
    </citation>
    <scope>NUCLEOTIDE SEQUENCE [LARGE SCALE GENOMIC DNA]</scope>
    <source>
        <strain evidence="2">CA040B</strain>
    </source>
</reference>
<gene>
    <name evidence="1" type="ORF">D7X12_38010</name>
</gene>
<dbReference type="AlphaFoldDB" id="A0A3A8MI77"/>
<dbReference type="EMBL" id="RAWG01000438">
    <property type="protein sequence ID" value="RKH31826.1"/>
    <property type="molecule type" value="Genomic_DNA"/>
</dbReference>
<proteinExistence type="predicted"/>
<protein>
    <submittedName>
        <fullName evidence="1">Uncharacterized protein</fullName>
    </submittedName>
</protein>
<feature type="non-terminal residue" evidence="1">
    <location>
        <position position="1"/>
    </location>
</feature>
<keyword evidence="2" id="KW-1185">Reference proteome</keyword>
<accession>A0A3A8MI77</accession>
<organism evidence="1 2">
    <name type="scientific">Corallococcus sicarius</name>
    <dbReference type="NCBI Taxonomy" id="2316726"/>
    <lineage>
        <taxon>Bacteria</taxon>
        <taxon>Pseudomonadati</taxon>
        <taxon>Myxococcota</taxon>
        <taxon>Myxococcia</taxon>
        <taxon>Myxococcales</taxon>
        <taxon>Cystobacterineae</taxon>
        <taxon>Myxococcaceae</taxon>
        <taxon>Corallococcus</taxon>
    </lineage>
</organism>
<name>A0A3A8MI77_9BACT</name>
<evidence type="ECO:0000313" key="2">
    <source>
        <dbReference type="Proteomes" id="UP000273405"/>
    </source>
</evidence>
<dbReference type="Proteomes" id="UP000273405">
    <property type="component" value="Unassembled WGS sequence"/>
</dbReference>
<evidence type="ECO:0000313" key="1">
    <source>
        <dbReference type="EMBL" id="RKH31826.1"/>
    </source>
</evidence>
<comment type="caution">
    <text evidence="1">The sequence shown here is derived from an EMBL/GenBank/DDBJ whole genome shotgun (WGS) entry which is preliminary data.</text>
</comment>
<sequence>EVLAPAAFVAALPRRLLSHPNGGALAVIGHVERAWGFSIKPLDMAQASPHAFTGTLSRIMAGEPVGHALRDFRDRFSAANNLLLNHLDPNMPNNKLEPRALLHQWIERNDARNYVVLGDPAVRIRHTDLQPLP</sequence>